<evidence type="ECO:0000313" key="7">
    <source>
        <dbReference type="Proteomes" id="UP000265020"/>
    </source>
</evidence>
<evidence type="ECO:0000256" key="4">
    <source>
        <dbReference type="ARBA" id="ARBA00023273"/>
    </source>
</evidence>
<proteinExistence type="predicted"/>
<dbReference type="Pfam" id="PF14892">
    <property type="entry name" value="PIRC1_2"/>
    <property type="match status" value="1"/>
</dbReference>
<name>A0A3Q2E103_CYPVA</name>
<dbReference type="Ensembl" id="ENSCVAT00000000497.1">
    <property type="protein sequence ID" value="ENSCVAP00000025881.1"/>
    <property type="gene ID" value="ENSCVAG00000011016.1"/>
</dbReference>
<dbReference type="PANTHER" id="PTHR20899">
    <property type="entry name" value="PIERCE HOMOLOG"/>
    <property type="match status" value="1"/>
</dbReference>
<dbReference type="PANTHER" id="PTHR20899:SF4">
    <property type="entry name" value="PIERCER OF MICROTUBULE WALL 2 PROTEIN"/>
    <property type="match status" value="1"/>
</dbReference>
<keyword evidence="7" id="KW-1185">Reference proteome</keyword>
<dbReference type="STRING" id="28743.ENSCVAP00000025881"/>
<dbReference type="GeneTree" id="ENSGT01130000278560"/>
<feature type="region of interest" description="Disordered" evidence="5">
    <location>
        <begin position="1"/>
        <end position="26"/>
    </location>
</feature>
<dbReference type="Proteomes" id="UP000265020">
    <property type="component" value="Unassembled WGS sequence"/>
</dbReference>
<reference evidence="6" key="2">
    <citation type="submission" date="2025-09" db="UniProtKB">
        <authorList>
            <consortium name="Ensembl"/>
        </authorList>
    </citation>
    <scope>IDENTIFICATION</scope>
</reference>
<dbReference type="GO" id="GO:0035082">
    <property type="term" value="P:axoneme assembly"/>
    <property type="evidence" value="ECO:0007669"/>
    <property type="project" value="InterPro"/>
</dbReference>
<keyword evidence="4" id="KW-0966">Cell projection</keyword>
<sequence>MLARNRNKYKIKSSPQQQMAENQSTCNNPGNPVFSCMINSNFKGGESTTMKLKSLLFKTTSSDYGHHPPTYESSPCRYYPRYQTFSMQLSLGGNFRDNSFNTSLDHSRTGLKRTF</sequence>
<feature type="compositionally biased region" description="Polar residues" evidence="5">
    <location>
        <begin position="13"/>
        <end position="26"/>
    </location>
</feature>
<dbReference type="OMA" id="QFLPCNY"/>
<evidence type="ECO:0000256" key="1">
    <source>
        <dbReference type="ARBA" id="ARBA00004430"/>
    </source>
</evidence>
<reference evidence="6" key="1">
    <citation type="submission" date="2025-08" db="UniProtKB">
        <authorList>
            <consortium name="Ensembl"/>
        </authorList>
    </citation>
    <scope>IDENTIFICATION</scope>
</reference>
<comment type="subcellular location">
    <subcellularLocation>
        <location evidence="1">Cytoplasm</location>
        <location evidence="1">Cytoskeleton</location>
        <location evidence="1">Cilium axoneme</location>
    </subcellularLocation>
</comment>
<feature type="compositionally biased region" description="Basic residues" evidence="5">
    <location>
        <begin position="1"/>
        <end position="11"/>
    </location>
</feature>
<keyword evidence="2" id="KW-0963">Cytoplasm</keyword>
<protein>
    <submittedName>
        <fullName evidence="6">Uncharacterized protein</fullName>
    </submittedName>
</protein>
<keyword evidence="3" id="KW-0206">Cytoskeleton</keyword>
<dbReference type="InterPro" id="IPR026507">
    <property type="entry name" value="PIRC1/2"/>
</dbReference>
<accession>A0A3Q2E103</accession>
<evidence type="ECO:0000313" key="6">
    <source>
        <dbReference type="Ensembl" id="ENSCVAP00000025881.1"/>
    </source>
</evidence>
<dbReference type="GO" id="GO:0005879">
    <property type="term" value="C:axonemal microtubule"/>
    <property type="evidence" value="ECO:0007669"/>
    <property type="project" value="InterPro"/>
</dbReference>
<dbReference type="AlphaFoldDB" id="A0A3Q2E103"/>
<evidence type="ECO:0000256" key="2">
    <source>
        <dbReference type="ARBA" id="ARBA00022490"/>
    </source>
</evidence>
<evidence type="ECO:0000256" key="5">
    <source>
        <dbReference type="SAM" id="MobiDB-lite"/>
    </source>
</evidence>
<organism evidence="6 7">
    <name type="scientific">Cyprinodon variegatus</name>
    <name type="common">Sheepshead minnow</name>
    <dbReference type="NCBI Taxonomy" id="28743"/>
    <lineage>
        <taxon>Eukaryota</taxon>
        <taxon>Metazoa</taxon>
        <taxon>Chordata</taxon>
        <taxon>Craniata</taxon>
        <taxon>Vertebrata</taxon>
        <taxon>Euteleostomi</taxon>
        <taxon>Actinopterygii</taxon>
        <taxon>Neopterygii</taxon>
        <taxon>Teleostei</taxon>
        <taxon>Neoteleostei</taxon>
        <taxon>Acanthomorphata</taxon>
        <taxon>Ovalentaria</taxon>
        <taxon>Atherinomorphae</taxon>
        <taxon>Cyprinodontiformes</taxon>
        <taxon>Cyprinodontidae</taxon>
        <taxon>Cyprinodon</taxon>
    </lineage>
</organism>
<evidence type="ECO:0000256" key="3">
    <source>
        <dbReference type="ARBA" id="ARBA00023212"/>
    </source>
</evidence>